<evidence type="ECO:0000256" key="1">
    <source>
        <dbReference type="SAM" id="MobiDB-lite"/>
    </source>
</evidence>
<reference evidence="2" key="1">
    <citation type="journal article" date="2023" name="Mol. Biol. Evol.">
        <title>Third-Generation Sequencing Reveals the Adaptive Role of the Epigenome in Three Deep-Sea Polychaetes.</title>
        <authorList>
            <person name="Perez M."/>
            <person name="Aroh O."/>
            <person name="Sun Y."/>
            <person name="Lan Y."/>
            <person name="Juniper S.K."/>
            <person name="Young C.R."/>
            <person name="Angers B."/>
            <person name="Qian P.Y."/>
        </authorList>
    </citation>
    <scope>NUCLEOTIDE SEQUENCE</scope>
    <source>
        <strain evidence="2">R07B-5</strain>
    </source>
</reference>
<keyword evidence="3" id="KW-1185">Reference proteome</keyword>
<sequence>MAYTRHHSYPKYFYYGQGGRPTAPAYASKGNRPNESDIKNIRLKTSDYYLTRINADRRNRVMNQRSDYLFVDRKPECLPYIEREEFGGPVKNTHLQRQRDVNYECFNRFFNFRVNDGRKGFIARVLFVGSVPSDPRGGCGALEDNNCRDRQSHSLDNVCRRRRGDRPQSPAVVAELKESMTRNPGSLASLSARSNIWPHNSQFPNKSLRAERNPSVDPLNTTFNNNNVNSNNNNNDRDDNRCTSNNWRGPTPPHPAYNDEKMTRMRRSYRYVPPAPARYPHASSAACDRYDQLGLVLRGNIMLSSTYRENNGTEFRRSYTQVRSTTLRTWYNTQAFVVQHSGT</sequence>
<feature type="compositionally biased region" description="Polar residues" evidence="1">
    <location>
        <begin position="192"/>
        <end position="205"/>
    </location>
</feature>
<comment type="caution">
    <text evidence="2">The sequence shown here is derived from an EMBL/GenBank/DDBJ whole genome shotgun (WGS) entry which is preliminary data.</text>
</comment>
<accession>A0AAD9N784</accession>
<gene>
    <name evidence="2" type="ORF">NP493_1865g00019</name>
</gene>
<feature type="compositionally biased region" description="Low complexity" evidence="1">
    <location>
        <begin position="220"/>
        <end position="234"/>
    </location>
</feature>
<evidence type="ECO:0000313" key="3">
    <source>
        <dbReference type="Proteomes" id="UP001209878"/>
    </source>
</evidence>
<feature type="region of interest" description="Disordered" evidence="1">
    <location>
        <begin position="192"/>
        <end position="259"/>
    </location>
</feature>
<name>A0AAD9N784_RIDPI</name>
<dbReference type="EMBL" id="JAODUO010001864">
    <property type="protein sequence ID" value="KAK2157571.1"/>
    <property type="molecule type" value="Genomic_DNA"/>
</dbReference>
<dbReference type="Proteomes" id="UP001209878">
    <property type="component" value="Unassembled WGS sequence"/>
</dbReference>
<dbReference type="AlphaFoldDB" id="A0AAD9N784"/>
<proteinExistence type="predicted"/>
<organism evidence="2 3">
    <name type="scientific">Ridgeia piscesae</name>
    <name type="common">Tubeworm</name>
    <dbReference type="NCBI Taxonomy" id="27915"/>
    <lineage>
        <taxon>Eukaryota</taxon>
        <taxon>Metazoa</taxon>
        <taxon>Spiralia</taxon>
        <taxon>Lophotrochozoa</taxon>
        <taxon>Annelida</taxon>
        <taxon>Polychaeta</taxon>
        <taxon>Sedentaria</taxon>
        <taxon>Canalipalpata</taxon>
        <taxon>Sabellida</taxon>
        <taxon>Siboglinidae</taxon>
        <taxon>Ridgeia</taxon>
    </lineage>
</organism>
<protein>
    <submittedName>
        <fullName evidence="2">Uncharacterized protein</fullName>
    </submittedName>
</protein>
<evidence type="ECO:0000313" key="2">
    <source>
        <dbReference type="EMBL" id="KAK2157571.1"/>
    </source>
</evidence>